<dbReference type="PANTHER" id="PTHR40599">
    <property type="entry name" value="[CITRATE [PRO-3S]-LYASE] LIGASE"/>
    <property type="match status" value="1"/>
</dbReference>
<dbReference type="Proteomes" id="UP000313312">
    <property type="component" value="Unassembled WGS sequence"/>
</dbReference>
<protein>
    <recommendedName>
        <fullName evidence="3">[Citrate [pro-3S]-lyase] ligase</fullName>
        <ecNumber evidence="3">6.2.1.22</ecNumber>
    </recommendedName>
</protein>
<comment type="caution">
    <text evidence="5">The sequence shown here is derived from an EMBL/GenBank/DDBJ whole genome shotgun (WGS) entry which is preliminary data.</text>
</comment>
<evidence type="ECO:0000259" key="4">
    <source>
        <dbReference type="SMART" id="SM00764"/>
    </source>
</evidence>
<dbReference type="SUPFAM" id="SSF52374">
    <property type="entry name" value="Nucleotidylyl transferase"/>
    <property type="match status" value="1"/>
</dbReference>
<dbReference type="NCBIfam" id="TIGR00124">
    <property type="entry name" value="cit_ly_ligase"/>
    <property type="match status" value="1"/>
</dbReference>
<dbReference type="GO" id="GO:0016829">
    <property type="term" value="F:lyase activity"/>
    <property type="evidence" value="ECO:0007669"/>
    <property type="project" value="UniProtKB-KW"/>
</dbReference>
<dbReference type="InterPro" id="IPR004821">
    <property type="entry name" value="Cyt_trans-like"/>
</dbReference>
<evidence type="ECO:0000256" key="2">
    <source>
        <dbReference type="ARBA" id="ARBA00022840"/>
    </source>
</evidence>
<evidence type="ECO:0000313" key="5">
    <source>
        <dbReference type="EMBL" id="TNK90756.1"/>
    </source>
</evidence>
<dbReference type="EMBL" id="QFCR01000004">
    <property type="protein sequence ID" value="TNK90756.1"/>
    <property type="molecule type" value="Genomic_DNA"/>
</dbReference>
<dbReference type="PANTHER" id="PTHR40599:SF1">
    <property type="entry name" value="[CITRATE [PRO-3S]-LYASE] LIGASE"/>
    <property type="match status" value="1"/>
</dbReference>
<dbReference type="RefSeq" id="WP_041817980.1">
    <property type="nucleotide sequence ID" value="NZ_BAAAXT010000011.1"/>
</dbReference>
<dbReference type="GO" id="GO:0005524">
    <property type="term" value="F:ATP binding"/>
    <property type="evidence" value="ECO:0007669"/>
    <property type="project" value="UniProtKB-UniRule"/>
</dbReference>
<gene>
    <name evidence="5" type="primary">citC</name>
    <name evidence="5" type="ORF">DID87_02160</name>
</gene>
<keyword evidence="5" id="KW-0456">Lyase</keyword>
<keyword evidence="2 3" id="KW-0067">ATP-binding</keyword>
<feature type="domain" description="Citrate lyase ligase C-terminal" evidence="4">
    <location>
        <begin position="150"/>
        <end position="332"/>
    </location>
</feature>
<dbReference type="EC" id="6.2.1.22" evidence="3"/>
<dbReference type="InterPro" id="IPR013166">
    <property type="entry name" value="Citrate_lyase_ligase_C"/>
</dbReference>
<proteinExistence type="predicted"/>
<comment type="catalytic activity">
    <reaction evidence="3">
        <text>holo-[citrate lyase ACP] + acetate + ATP = acetyl-[citrate lyase ACP] + AMP + diphosphate</text>
        <dbReference type="Rhea" id="RHEA:23788"/>
        <dbReference type="Rhea" id="RHEA-COMP:10158"/>
        <dbReference type="Rhea" id="RHEA-COMP:13710"/>
        <dbReference type="ChEBI" id="CHEBI:30089"/>
        <dbReference type="ChEBI" id="CHEBI:30616"/>
        <dbReference type="ChEBI" id="CHEBI:33019"/>
        <dbReference type="ChEBI" id="CHEBI:82683"/>
        <dbReference type="ChEBI" id="CHEBI:137976"/>
        <dbReference type="ChEBI" id="CHEBI:456215"/>
        <dbReference type="EC" id="6.2.1.22"/>
    </reaction>
</comment>
<organism evidence="5 6">
    <name type="scientific">Fructilactobacillus sanfranciscensis</name>
    <name type="common">Lactobacillus sanfranciscensis</name>
    <dbReference type="NCBI Taxonomy" id="1625"/>
    <lineage>
        <taxon>Bacteria</taxon>
        <taxon>Bacillati</taxon>
        <taxon>Bacillota</taxon>
        <taxon>Bacilli</taxon>
        <taxon>Lactobacillales</taxon>
        <taxon>Lactobacillaceae</taxon>
        <taxon>Fructilactobacillus</taxon>
    </lineage>
</organism>
<dbReference type="InterPro" id="IPR005216">
    <property type="entry name" value="Citrate_lyase_ligase"/>
</dbReference>
<sequence length="352" mass="39398">MNNLELRNLNLKDPDQFEQWSAFLKSLGIGNFSSVETDPLDGTIGLFENNQLIATGSYAGNILKYIAVCNKSSNNGALFNRVISELLNILAQKDIFHVLVFTKPKYCKSFEQVGFSLIVKSDDAAFLETGDQSITSYLADLPKFKDTEKIGAIVMNANPFTNGHRYLIEQAAKNSDHVYVFVVSTDKSLFTTKERTEMIKAGTKDLDNVVVVPGGDYLVSYATFPAYFLSYENDKIVYQTTIDALVFKQWIAKQLSISTRYLGTEPESRTTKIYNEVLEEILPPDVQVNVIPRLCDDNNGEIVSARTVRLAIANDEIAKIKALVPPTTYDFIIKNKQVLQDRIKKGMKISGN</sequence>
<comment type="function">
    <text evidence="3">Acetylation of prosthetic group (2-(5''-phosphoribosyl)-3'-dephosphocoenzyme-A) of the gamma subunit of citrate lyase.</text>
</comment>
<reference evidence="5 6" key="1">
    <citation type="submission" date="2018-05" db="EMBL/GenBank/DDBJ databases">
        <title>Lactobacillus sanfranciscensis Ah4 draft denome sequence.</title>
        <authorList>
            <person name="Zhang G."/>
        </authorList>
    </citation>
    <scope>NUCLEOTIDE SEQUENCE [LARGE SCALE GENOMIC DNA]</scope>
    <source>
        <strain evidence="5 6">Ah4</strain>
    </source>
</reference>
<dbReference type="InterPro" id="IPR014729">
    <property type="entry name" value="Rossmann-like_a/b/a_fold"/>
</dbReference>
<keyword evidence="3 5" id="KW-0436">Ligase</keyword>
<evidence type="ECO:0000256" key="3">
    <source>
        <dbReference type="PIRNR" id="PIRNR005751"/>
    </source>
</evidence>
<keyword evidence="1 3" id="KW-0547">Nucleotide-binding</keyword>
<dbReference type="NCBIfam" id="TIGR00125">
    <property type="entry name" value="cyt_tran_rel"/>
    <property type="match status" value="1"/>
</dbReference>
<evidence type="ECO:0000313" key="6">
    <source>
        <dbReference type="Proteomes" id="UP000313312"/>
    </source>
</evidence>
<dbReference type="PIRSF" id="PIRSF005751">
    <property type="entry name" value="Acet_citr_lig"/>
    <property type="match status" value="1"/>
</dbReference>
<dbReference type="Gene3D" id="3.40.50.620">
    <property type="entry name" value="HUPs"/>
    <property type="match status" value="1"/>
</dbReference>
<accession>A0A5C4TJL0</accession>
<dbReference type="SMART" id="SM00764">
    <property type="entry name" value="Citrate_ly_lig"/>
    <property type="match status" value="1"/>
</dbReference>
<dbReference type="GO" id="GO:0008771">
    <property type="term" value="F:[citrate (pro-3S)-lyase] ligase activity"/>
    <property type="evidence" value="ECO:0007669"/>
    <property type="project" value="UniProtKB-EC"/>
</dbReference>
<dbReference type="AlphaFoldDB" id="A0A5C4TJL0"/>
<dbReference type="Pfam" id="PF08218">
    <property type="entry name" value="Citrate_ly_lig"/>
    <property type="match status" value="1"/>
</dbReference>
<evidence type="ECO:0000256" key="1">
    <source>
        <dbReference type="ARBA" id="ARBA00022741"/>
    </source>
</evidence>
<name>A0A5C4TJL0_FRUSA</name>